<dbReference type="RefSeq" id="WP_157183416.1">
    <property type="nucleotide sequence ID" value="NZ_BJNL01000065.1"/>
</dbReference>
<dbReference type="EC" id="5.1.1.13" evidence="3"/>
<comment type="similarity">
    <text evidence="1">Belongs to the aspartate/glutamate racemases family.</text>
</comment>
<dbReference type="NCBIfam" id="TIGR00035">
    <property type="entry name" value="asp_race"/>
    <property type="match status" value="1"/>
</dbReference>
<accession>A0A8I1Y1M5</accession>
<dbReference type="GO" id="GO:0047689">
    <property type="term" value="F:aspartate racemase activity"/>
    <property type="evidence" value="ECO:0007669"/>
    <property type="project" value="UniProtKB-EC"/>
</dbReference>
<gene>
    <name evidence="3" type="ORF">JOH49_000152</name>
</gene>
<protein>
    <submittedName>
        <fullName evidence="3">Aspartate racemase</fullName>
        <ecNumber evidence="3">5.1.1.13</ecNumber>
    </submittedName>
</protein>
<dbReference type="PANTHER" id="PTHR21198">
    <property type="entry name" value="GLUTAMATE RACEMASE"/>
    <property type="match status" value="1"/>
</dbReference>
<dbReference type="InterPro" id="IPR004380">
    <property type="entry name" value="Asp_race"/>
</dbReference>
<comment type="caution">
    <text evidence="3">The sequence shown here is derived from an EMBL/GenBank/DDBJ whole genome shotgun (WGS) entry which is preliminary data.</text>
</comment>
<evidence type="ECO:0000256" key="2">
    <source>
        <dbReference type="ARBA" id="ARBA00023235"/>
    </source>
</evidence>
<dbReference type="EMBL" id="JAFICZ010000001">
    <property type="protein sequence ID" value="MBP1290399.1"/>
    <property type="molecule type" value="Genomic_DNA"/>
</dbReference>
<dbReference type="Pfam" id="PF01177">
    <property type="entry name" value="Asp_Glu_race"/>
    <property type="match status" value="1"/>
</dbReference>
<sequence length="275" mass="30266">MQSKKRERQGRHTMNFVSRLDMPFAGPLGQRRPLGVVGGMGSFATAKFLESLARKRRAEKDQDHIPYVALSLPDITDRSQAISEGSDAPLQQILERAHWLEQAGCGAIAIPCNTAHFWVGEIKQALSVALIDVTEITAKVICGRRDAAARELRLILLGTNATMQHSLYPQTNEKCFGEKFACCRAEFQREAVQIIADVKSGNAVEARPKLKQLVDQIRPFAPDAIILGCSELSAISDGLVDDDDIVDPISILADSCIAWWEKENELVNQARDGGE</sequence>
<dbReference type="Gene3D" id="3.40.50.1860">
    <property type="match status" value="2"/>
</dbReference>
<dbReference type="InterPro" id="IPR001920">
    <property type="entry name" value="Asp/Glu_race"/>
</dbReference>
<keyword evidence="2 3" id="KW-0413">Isomerase</keyword>
<evidence type="ECO:0000256" key="1">
    <source>
        <dbReference type="ARBA" id="ARBA00007847"/>
    </source>
</evidence>
<name>A0A8I1Y1M5_BRAEL</name>
<evidence type="ECO:0000313" key="4">
    <source>
        <dbReference type="Proteomes" id="UP000673383"/>
    </source>
</evidence>
<proteinExistence type="inferred from homology"/>
<dbReference type="GeneID" id="92957058"/>
<dbReference type="InterPro" id="IPR015942">
    <property type="entry name" value="Asp/Glu/hydantoin_racemase"/>
</dbReference>
<organism evidence="3 4">
    <name type="scientific">Bradyrhizobium elkanii</name>
    <dbReference type="NCBI Taxonomy" id="29448"/>
    <lineage>
        <taxon>Bacteria</taxon>
        <taxon>Pseudomonadati</taxon>
        <taxon>Pseudomonadota</taxon>
        <taxon>Alphaproteobacteria</taxon>
        <taxon>Hyphomicrobiales</taxon>
        <taxon>Nitrobacteraceae</taxon>
        <taxon>Bradyrhizobium</taxon>
    </lineage>
</organism>
<dbReference type="Proteomes" id="UP000673383">
    <property type="component" value="Unassembled WGS sequence"/>
</dbReference>
<dbReference type="AlphaFoldDB" id="A0A8I1Y1M5"/>
<dbReference type="SUPFAM" id="SSF53681">
    <property type="entry name" value="Aspartate/glutamate racemase"/>
    <property type="match status" value="2"/>
</dbReference>
<evidence type="ECO:0000313" key="3">
    <source>
        <dbReference type="EMBL" id="MBP1290399.1"/>
    </source>
</evidence>
<dbReference type="PANTHER" id="PTHR21198:SF7">
    <property type="entry name" value="ASPARTATE-GLUTAMATE RACEMASE FAMILY"/>
    <property type="match status" value="1"/>
</dbReference>
<reference evidence="3" key="1">
    <citation type="submission" date="2021-02" db="EMBL/GenBank/DDBJ databases">
        <title>Genomic Encyclopedia of Type Strains, Phase IV (KMG-V): Genome sequencing to study the core and pangenomes of soil and plant-associated prokaryotes.</title>
        <authorList>
            <person name="Whitman W."/>
        </authorList>
    </citation>
    <scope>NUCLEOTIDE SEQUENCE</scope>
    <source>
        <strain evidence="3">USDA 406</strain>
    </source>
</reference>